<evidence type="ECO:0000256" key="6">
    <source>
        <dbReference type="ARBA" id="ARBA00022755"/>
    </source>
</evidence>
<dbReference type="Gene3D" id="3.30.470.20">
    <property type="entry name" value="ATP-grasp fold, B domain"/>
    <property type="match status" value="1"/>
</dbReference>
<evidence type="ECO:0000256" key="7">
    <source>
        <dbReference type="ARBA" id="ARBA00022840"/>
    </source>
</evidence>
<gene>
    <name evidence="9" type="ORF">METZ01_LOCUS10224</name>
</gene>
<keyword evidence="7" id="KW-0067">ATP-binding</keyword>
<comment type="pathway">
    <text evidence="1">Purine metabolism; IMP biosynthesis via de novo pathway; 5-amino-1-(5-phospho-D-ribosyl)imidazole-4-carboxamide from 5-amino-1-(5-phospho-D-ribosyl)imidazole-4-carboxylate: step 1/2.</text>
</comment>
<feature type="domain" description="SAICAR synthetase/ADE2 N-terminal" evidence="8">
    <location>
        <begin position="16"/>
        <end position="268"/>
    </location>
</feature>
<dbReference type="InterPro" id="IPR001636">
    <property type="entry name" value="SAICAR_synth"/>
</dbReference>
<evidence type="ECO:0000256" key="3">
    <source>
        <dbReference type="ARBA" id="ARBA00012217"/>
    </source>
</evidence>
<dbReference type="Gene3D" id="3.30.200.20">
    <property type="entry name" value="Phosphorylase Kinase, domain 1"/>
    <property type="match status" value="1"/>
</dbReference>
<keyword evidence="6" id="KW-0658">Purine biosynthesis</keyword>
<dbReference type="Pfam" id="PF01259">
    <property type="entry name" value="SAICAR_synt"/>
    <property type="match status" value="1"/>
</dbReference>
<dbReference type="PANTHER" id="PTHR43700:SF1">
    <property type="entry name" value="PHOSPHORIBOSYLAMINOIMIDAZOLE-SUCCINOCARBOXAMIDE SYNTHASE"/>
    <property type="match status" value="1"/>
</dbReference>
<evidence type="ECO:0000256" key="5">
    <source>
        <dbReference type="ARBA" id="ARBA00022741"/>
    </source>
</evidence>
<dbReference type="GO" id="GO:0005524">
    <property type="term" value="F:ATP binding"/>
    <property type="evidence" value="ECO:0007669"/>
    <property type="project" value="UniProtKB-KW"/>
</dbReference>
<dbReference type="FunFam" id="3.30.470.20:FF:000015">
    <property type="entry name" value="Phosphoribosylaminoimidazole-succinocarboxamide synthase"/>
    <property type="match status" value="1"/>
</dbReference>
<keyword evidence="4" id="KW-0436">Ligase</keyword>
<proteinExistence type="inferred from homology"/>
<dbReference type="CDD" id="cd01414">
    <property type="entry name" value="SAICAR_synt_Sc"/>
    <property type="match status" value="1"/>
</dbReference>
<name>A0A381NS30_9ZZZZ</name>
<accession>A0A381NS30</accession>
<dbReference type="SUPFAM" id="SSF56104">
    <property type="entry name" value="SAICAR synthase-like"/>
    <property type="match status" value="1"/>
</dbReference>
<dbReference type="NCBIfam" id="TIGR00081">
    <property type="entry name" value="purC"/>
    <property type="match status" value="1"/>
</dbReference>
<dbReference type="AlphaFoldDB" id="A0A381NS30"/>
<dbReference type="UniPathway" id="UPA00074">
    <property type="reaction ID" value="UER00131"/>
</dbReference>
<dbReference type="InterPro" id="IPR028923">
    <property type="entry name" value="SAICAR_synt/ADE2_N"/>
</dbReference>
<evidence type="ECO:0000259" key="8">
    <source>
        <dbReference type="Pfam" id="PF01259"/>
    </source>
</evidence>
<dbReference type="PANTHER" id="PTHR43700">
    <property type="entry name" value="PHOSPHORIBOSYLAMINOIMIDAZOLE-SUCCINOCARBOXAMIDE SYNTHASE"/>
    <property type="match status" value="1"/>
</dbReference>
<dbReference type="InterPro" id="IPR018236">
    <property type="entry name" value="SAICAR_synthetase_CS"/>
</dbReference>
<keyword evidence="5" id="KW-0547">Nucleotide-binding</keyword>
<sequence>MVQLVMQTDLDLANKRSGKVRDLYDVVLPDGDPGLLIVATDRTSAFDVVMANGLPGKGIVLTQISRFWFDYFGDRIDHHLVSTAVEDVVGISDEEKTLLSGRIMLCRETEVVPIECIARGYITGSGWKDYQTTGRVCGIELPEGLVNSDRLDEPLFTPSTKAEAGLHDENISFEQGVAIVGLETMEWLQQSTLSLYRDARDYALERGIILADTKFEFGVPPGTTTPILIDEIFTPDSSRFWPADLWQPGAEQPSFDKQFVRNYLEELVAVGTWNKTPPGPALPANVIDDTMAKYLEAYARLTGEDLVL</sequence>
<dbReference type="GO" id="GO:0004639">
    <property type="term" value="F:phosphoribosylaminoimidazolesuccinocarboxamide synthase activity"/>
    <property type="evidence" value="ECO:0007669"/>
    <property type="project" value="UniProtKB-EC"/>
</dbReference>
<evidence type="ECO:0000256" key="2">
    <source>
        <dbReference type="ARBA" id="ARBA00010190"/>
    </source>
</evidence>
<reference evidence="9" key="1">
    <citation type="submission" date="2018-05" db="EMBL/GenBank/DDBJ databases">
        <authorList>
            <person name="Lanie J.A."/>
            <person name="Ng W.-L."/>
            <person name="Kazmierczak K.M."/>
            <person name="Andrzejewski T.M."/>
            <person name="Davidsen T.M."/>
            <person name="Wayne K.J."/>
            <person name="Tettelin H."/>
            <person name="Glass J.I."/>
            <person name="Rusch D."/>
            <person name="Podicherti R."/>
            <person name="Tsui H.-C.T."/>
            <person name="Winkler M.E."/>
        </authorList>
    </citation>
    <scope>NUCLEOTIDE SEQUENCE</scope>
</reference>
<dbReference type="EC" id="6.3.2.6" evidence="3"/>
<evidence type="ECO:0000256" key="4">
    <source>
        <dbReference type="ARBA" id="ARBA00022598"/>
    </source>
</evidence>
<dbReference type="EMBL" id="UINC01000555">
    <property type="protein sequence ID" value="SUZ57370.1"/>
    <property type="molecule type" value="Genomic_DNA"/>
</dbReference>
<dbReference type="PROSITE" id="PS01057">
    <property type="entry name" value="SAICAR_SYNTHETASE_1"/>
    <property type="match status" value="1"/>
</dbReference>
<evidence type="ECO:0000313" key="9">
    <source>
        <dbReference type="EMBL" id="SUZ57370.1"/>
    </source>
</evidence>
<organism evidence="9">
    <name type="scientific">marine metagenome</name>
    <dbReference type="NCBI Taxonomy" id="408172"/>
    <lineage>
        <taxon>unclassified sequences</taxon>
        <taxon>metagenomes</taxon>
        <taxon>ecological metagenomes</taxon>
    </lineage>
</organism>
<evidence type="ECO:0000256" key="1">
    <source>
        <dbReference type="ARBA" id="ARBA00004672"/>
    </source>
</evidence>
<dbReference type="GO" id="GO:0005737">
    <property type="term" value="C:cytoplasm"/>
    <property type="evidence" value="ECO:0007669"/>
    <property type="project" value="TreeGrafter"/>
</dbReference>
<dbReference type="PROSITE" id="PS01058">
    <property type="entry name" value="SAICAR_SYNTHETASE_2"/>
    <property type="match status" value="1"/>
</dbReference>
<comment type="similarity">
    <text evidence="2">Belongs to the SAICAR synthetase family.</text>
</comment>
<dbReference type="NCBIfam" id="NF010568">
    <property type="entry name" value="PRK13961.1"/>
    <property type="match status" value="1"/>
</dbReference>
<dbReference type="GO" id="GO:0006189">
    <property type="term" value="P:'de novo' IMP biosynthetic process"/>
    <property type="evidence" value="ECO:0007669"/>
    <property type="project" value="UniProtKB-UniPathway"/>
</dbReference>
<dbReference type="HAMAP" id="MF_00137">
    <property type="entry name" value="SAICAR_synth"/>
    <property type="match status" value="1"/>
</dbReference>
<protein>
    <recommendedName>
        <fullName evidence="3">phosphoribosylaminoimidazolesuccinocarboxamide synthase</fullName>
        <ecNumber evidence="3">6.3.2.6</ecNumber>
    </recommendedName>
</protein>